<evidence type="ECO:0000256" key="3">
    <source>
        <dbReference type="ARBA" id="ARBA00022692"/>
    </source>
</evidence>
<feature type="transmembrane region" description="Helical" evidence="8">
    <location>
        <begin position="176"/>
        <end position="199"/>
    </location>
</feature>
<feature type="transmembrane region" description="Helical" evidence="8">
    <location>
        <begin position="113"/>
        <end position="134"/>
    </location>
</feature>
<feature type="transmembrane region" description="Helical" evidence="8">
    <location>
        <begin position="87"/>
        <end position="107"/>
    </location>
</feature>
<dbReference type="AlphaFoldDB" id="A0A1Y1KZH1"/>
<evidence type="ECO:0000256" key="6">
    <source>
        <dbReference type="ARBA" id="ARBA00023180"/>
    </source>
</evidence>
<dbReference type="InterPro" id="IPR050549">
    <property type="entry name" value="MFS_Trehalose_Transporter"/>
</dbReference>
<feature type="transmembrane region" description="Helical" evidence="8">
    <location>
        <begin position="352"/>
        <end position="375"/>
    </location>
</feature>
<proteinExistence type="inferred from homology"/>
<dbReference type="InterPro" id="IPR020846">
    <property type="entry name" value="MFS_dom"/>
</dbReference>
<dbReference type="InterPro" id="IPR005829">
    <property type="entry name" value="Sugar_transporter_CS"/>
</dbReference>
<evidence type="ECO:0000256" key="7">
    <source>
        <dbReference type="ARBA" id="ARBA00024348"/>
    </source>
</evidence>
<evidence type="ECO:0000256" key="4">
    <source>
        <dbReference type="ARBA" id="ARBA00022989"/>
    </source>
</evidence>
<evidence type="ECO:0000256" key="1">
    <source>
        <dbReference type="ARBA" id="ARBA00004651"/>
    </source>
</evidence>
<dbReference type="InterPro" id="IPR036259">
    <property type="entry name" value="MFS_trans_sf"/>
</dbReference>
<dbReference type="PANTHER" id="PTHR48021">
    <property type="match status" value="1"/>
</dbReference>
<dbReference type="PROSITE" id="PS50850">
    <property type="entry name" value="MFS"/>
    <property type="match status" value="1"/>
</dbReference>
<dbReference type="PROSITE" id="PS00216">
    <property type="entry name" value="SUGAR_TRANSPORT_1"/>
    <property type="match status" value="2"/>
</dbReference>
<dbReference type="GO" id="GO:0022857">
    <property type="term" value="F:transmembrane transporter activity"/>
    <property type="evidence" value="ECO:0007669"/>
    <property type="project" value="InterPro"/>
</dbReference>
<feature type="transmembrane region" description="Helical" evidence="8">
    <location>
        <begin position="417"/>
        <end position="439"/>
    </location>
</feature>
<feature type="transmembrane region" description="Helical" evidence="8">
    <location>
        <begin position="292"/>
        <end position="311"/>
    </location>
</feature>
<keyword evidence="4 8" id="KW-1133">Transmembrane helix</keyword>
<dbReference type="RefSeq" id="XP_031349436.1">
    <property type="nucleotide sequence ID" value="XM_031493576.1"/>
</dbReference>
<keyword evidence="6" id="KW-0325">Glycoprotein</keyword>
<comment type="similarity">
    <text evidence="7">Belongs to the major facilitator superfamily. Sugar transporter (TC 2.A.1.1) family. Trehalose transporter subfamily.</text>
</comment>
<dbReference type="GO" id="GO:0005886">
    <property type="term" value="C:plasma membrane"/>
    <property type="evidence" value="ECO:0007669"/>
    <property type="project" value="UniProtKB-SubCell"/>
</dbReference>
<feature type="transmembrane region" description="Helical" evidence="8">
    <location>
        <begin position="58"/>
        <end position="80"/>
    </location>
</feature>
<dbReference type="SUPFAM" id="SSF103473">
    <property type="entry name" value="MFS general substrate transporter"/>
    <property type="match status" value="1"/>
</dbReference>
<dbReference type="GeneID" id="116175447"/>
<dbReference type="Gene3D" id="1.20.1250.20">
    <property type="entry name" value="MFS general substrate transporter like domains"/>
    <property type="match status" value="1"/>
</dbReference>
<organism evidence="10">
    <name type="scientific">Photinus pyralis</name>
    <name type="common">Common eastern firefly</name>
    <name type="synonym">Lampyris pyralis</name>
    <dbReference type="NCBI Taxonomy" id="7054"/>
    <lineage>
        <taxon>Eukaryota</taxon>
        <taxon>Metazoa</taxon>
        <taxon>Ecdysozoa</taxon>
        <taxon>Arthropoda</taxon>
        <taxon>Hexapoda</taxon>
        <taxon>Insecta</taxon>
        <taxon>Pterygota</taxon>
        <taxon>Neoptera</taxon>
        <taxon>Endopterygota</taxon>
        <taxon>Coleoptera</taxon>
        <taxon>Polyphaga</taxon>
        <taxon>Elateriformia</taxon>
        <taxon>Elateroidea</taxon>
        <taxon>Lampyridae</taxon>
        <taxon>Lampyrinae</taxon>
        <taxon>Photinus</taxon>
    </lineage>
</organism>
<evidence type="ECO:0000256" key="8">
    <source>
        <dbReference type="SAM" id="Phobius"/>
    </source>
</evidence>
<keyword evidence="5 8" id="KW-0472">Membrane</keyword>
<sequence length="489" mass="53582">MVVLDVSKVLPGNGPQILATVTGTLTAISDGMQYGWSAPIVPVLQSSRSPVHITDSDIVWIENTYLLGGLAGIPLTLYLLDKIGRKNTMLIAALQNVVAWLLVMFASSVEVVLIGRFLTGVAADTNFVATPVYIAEISEKRIRGRLGSLIHIMMLIGILLIYGIGPFVSISASSSVGVAILVVQLLTFSFMPESPYYLLMKNKREEARRALQIFRSSQDVDEELEEIAQVVEAENKARRRPLELVTVNSNRKAFAILTVLSFAQHYAGISVMLMNIHIIFKDVATIIPPSSAAILFSACMLLACVIAAFLIDSLGRKVLLYSSSFLTGIFLLILATYFAMKENNINVSEYNWVPIVAVMLYALTFKCGLGLIPIVMTAELYPTNLKALGCTAADAMYLIAGTSSIYIFHYLQRNCGMHAPFILFGCCCIFSGLFSLLIIPETKGKTLEEIQKLLKGEAKSIKRGCEECTKLEKCHLLDHIVGKSDYNSV</sequence>
<comment type="subcellular location">
    <subcellularLocation>
        <location evidence="1">Cell membrane</location>
        <topology evidence="1">Multi-pass membrane protein</topology>
    </subcellularLocation>
</comment>
<feature type="domain" description="Major facilitator superfamily (MFS) profile" evidence="9">
    <location>
        <begin position="1"/>
        <end position="443"/>
    </location>
</feature>
<feature type="transmembrane region" description="Helical" evidence="8">
    <location>
        <begin position="146"/>
        <end position="164"/>
    </location>
</feature>
<protein>
    <recommendedName>
        <fullName evidence="9">Major facilitator superfamily (MFS) profile domain-containing protein</fullName>
    </recommendedName>
</protein>
<evidence type="ECO:0000256" key="5">
    <source>
        <dbReference type="ARBA" id="ARBA00023136"/>
    </source>
</evidence>
<dbReference type="InterPro" id="IPR003663">
    <property type="entry name" value="Sugar/inositol_transpt"/>
</dbReference>
<feature type="transmembrane region" description="Helical" evidence="8">
    <location>
        <begin position="387"/>
        <end position="411"/>
    </location>
</feature>
<dbReference type="Pfam" id="PF00083">
    <property type="entry name" value="Sugar_tr"/>
    <property type="match status" value="1"/>
</dbReference>
<dbReference type="PANTHER" id="PTHR48021:SF46">
    <property type="entry name" value="MAJOR FACILITATOR SUPERFAMILY (MFS) PROFILE DOMAIN-CONTAINING PROTEIN"/>
    <property type="match status" value="1"/>
</dbReference>
<evidence type="ECO:0000313" key="10">
    <source>
        <dbReference type="EMBL" id="JAV66754.1"/>
    </source>
</evidence>
<dbReference type="PRINTS" id="PR00171">
    <property type="entry name" value="SUGRTRNSPORT"/>
</dbReference>
<keyword evidence="3 8" id="KW-0812">Transmembrane</keyword>
<dbReference type="InterPro" id="IPR005828">
    <property type="entry name" value="MFS_sugar_transport-like"/>
</dbReference>
<dbReference type="KEGG" id="ppyr:116175447"/>
<dbReference type="OrthoDB" id="6133115at2759"/>
<evidence type="ECO:0000259" key="9">
    <source>
        <dbReference type="PROSITE" id="PS50850"/>
    </source>
</evidence>
<evidence type="ECO:0000256" key="2">
    <source>
        <dbReference type="ARBA" id="ARBA00022475"/>
    </source>
</evidence>
<accession>A0A1Y1KZH1</accession>
<feature type="transmembrane region" description="Helical" evidence="8">
    <location>
        <begin position="254"/>
        <end position="280"/>
    </location>
</feature>
<name>A0A1Y1KZH1_PHOPY</name>
<reference evidence="10" key="1">
    <citation type="journal article" date="2016" name="Sci. Rep.">
        <title>Molecular characterization of firefly nuptial gifts: a multi-omics approach sheds light on postcopulatory sexual selection.</title>
        <authorList>
            <person name="Al-Wathiqui N."/>
            <person name="Fallon T.R."/>
            <person name="South A."/>
            <person name="Weng J.K."/>
            <person name="Lewis S.M."/>
        </authorList>
    </citation>
    <scope>NUCLEOTIDE SEQUENCE</scope>
</reference>
<keyword evidence="2" id="KW-1003">Cell membrane</keyword>
<feature type="transmembrane region" description="Helical" evidence="8">
    <location>
        <begin position="318"/>
        <end position="340"/>
    </location>
</feature>
<dbReference type="FunFam" id="1.20.1250.20:FF:000055">
    <property type="entry name" value="Facilitated trehalose transporter Tret1-2 homolog"/>
    <property type="match status" value="1"/>
</dbReference>
<dbReference type="EMBL" id="GEZM01068817">
    <property type="protein sequence ID" value="JAV66754.1"/>
    <property type="molecule type" value="Transcribed_RNA"/>
</dbReference>